<dbReference type="Gene3D" id="3.30.2310.20">
    <property type="entry name" value="RelE-like"/>
    <property type="match status" value="1"/>
</dbReference>
<dbReference type="SUPFAM" id="SSF143011">
    <property type="entry name" value="RelE-like"/>
    <property type="match status" value="1"/>
</dbReference>
<proteinExistence type="predicted"/>
<name>A0ABX5MAD8_9PROT</name>
<organism evidence="1 2">
    <name type="scientific">Nitrosomonas eutropha</name>
    <dbReference type="NCBI Taxonomy" id="916"/>
    <lineage>
        <taxon>Bacteria</taxon>
        <taxon>Pseudomonadati</taxon>
        <taxon>Pseudomonadota</taxon>
        <taxon>Betaproteobacteria</taxon>
        <taxon>Nitrosomonadales</taxon>
        <taxon>Nitrosomonadaceae</taxon>
        <taxon>Nitrosomonas</taxon>
    </lineage>
</organism>
<dbReference type="InterPro" id="IPR035093">
    <property type="entry name" value="RelE/ParE_toxin_dom_sf"/>
</dbReference>
<dbReference type="PANTHER" id="PTHR40266">
    <property type="entry name" value="TOXIN HIGB-1"/>
    <property type="match status" value="1"/>
</dbReference>
<gene>
    <name evidence="1" type="ORF">C8R14_101165</name>
</gene>
<dbReference type="InterPro" id="IPR007711">
    <property type="entry name" value="HigB-1"/>
</dbReference>
<dbReference type="Pfam" id="PF05015">
    <property type="entry name" value="HigB-like_toxin"/>
    <property type="match status" value="1"/>
</dbReference>
<dbReference type="EMBL" id="QICQ01000001">
    <property type="protein sequence ID" value="PXV84278.1"/>
    <property type="molecule type" value="Genomic_DNA"/>
</dbReference>
<accession>A0ABX5MAD8</accession>
<comment type="caution">
    <text evidence="1">The sequence shown here is derived from an EMBL/GenBank/DDBJ whole genome shotgun (WGS) entry which is preliminary data.</text>
</comment>
<reference evidence="1 2" key="1">
    <citation type="submission" date="2018-04" db="EMBL/GenBank/DDBJ databases">
        <title>Active sludge and wastewater microbial communities from Klosterneuburg, Austria.</title>
        <authorList>
            <person name="Wagner M."/>
        </authorList>
    </citation>
    <scope>NUCLEOTIDE SEQUENCE [LARGE SCALE GENOMIC DNA]</scope>
    <source>
        <strain evidence="1 2">Nm 57</strain>
    </source>
</reference>
<dbReference type="Proteomes" id="UP000247780">
    <property type="component" value="Unassembled WGS sequence"/>
</dbReference>
<dbReference type="RefSeq" id="WP_011633301.1">
    <property type="nucleotide sequence ID" value="NZ_QICQ01000001.1"/>
</dbReference>
<evidence type="ECO:0000313" key="2">
    <source>
        <dbReference type="Proteomes" id="UP000247780"/>
    </source>
</evidence>
<dbReference type="PANTHER" id="PTHR40266:SF2">
    <property type="entry name" value="TOXIN HIGB-1"/>
    <property type="match status" value="1"/>
</dbReference>
<evidence type="ECO:0000313" key="1">
    <source>
        <dbReference type="EMBL" id="PXV84278.1"/>
    </source>
</evidence>
<sequence length="107" mass="12585">MSFDANIVTQYYVLMTIKTFRCVDTETLFKLGRVARFVNIERPALRKLKQLDLARCIEDIRVPPANRLEILKGDRAGQHSIRINDQWRVCFRWTGTDAEDVEIVDYH</sequence>
<keyword evidence="2" id="KW-1185">Reference proteome</keyword>
<protein>
    <submittedName>
        <fullName evidence="1">Proteic killer suppression protein</fullName>
    </submittedName>
</protein>